<keyword evidence="2" id="KW-1185">Reference proteome</keyword>
<name>A0A1I0CNV8_9RHOB</name>
<dbReference type="STRING" id="364199.SAMN04489858_103399"/>
<dbReference type="PROSITE" id="PS51257">
    <property type="entry name" value="PROKAR_LIPOPROTEIN"/>
    <property type="match status" value="1"/>
</dbReference>
<dbReference type="EMBL" id="FOHO01000003">
    <property type="protein sequence ID" value="SET21421.1"/>
    <property type="molecule type" value="Genomic_DNA"/>
</dbReference>
<proteinExistence type="predicted"/>
<dbReference type="Proteomes" id="UP000199180">
    <property type="component" value="Unassembled WGS sequence"/>
</dbReference>
<accession>A0A1I0CNV8</accession>
<evidence type="ECO:0000313" key="2">
    <source>
        <dbReference type="Proteomes" id="UP000199180"/>
    </source>
</evidence>
<dbReference type="AlphaFoldDB" id="A0A1I0CNV8"/>
<gene>
    <name evidence="1" type="ORF">SAMN04489858_103399</name>
</gene>
<evidence type="ECO:0008006" key="3">
    <source>
        <dbReference type="Google" id="ProtNLM"/>
    </source>
</evidence>
<protein>
    <recommendedName>
        <fullName evidence="3">Lipoprotein</fullName>
    </recommendedName>
</protein>
<reference evidence="1 2" key="1">
    <citation type="submission" date="2016-10" db="EMBL/GenBank/DDBJ databases">
        <authorList>
            <person name="de Groot N.N."/>
        </authorList>
    </citation>
    <scope>NUCLEOTIDE SEQUENCE [LARGE SCALE GENOMIC DNA]</scope>
    <source>
        <strain evidence="1 2">DSM 17862</strain>
    </source>
</reference>
<dbReference type="OrthoDB" id="7859824at2"/>
<sequence>MRWLVPVLVLLLVGCASPGPGFLGAERQDVTVDGLRFAVFRKQDKAQVIRLSAVTPRQQRDLLPKLLVAAGRGTGCHASPWTARSGIPGDTGVATFDLDCDSPLDGA</sequence>
<evidence type="ECO:0000313" key="1">
    <source>
        <dbReference type="EMBL" id="SET21421.1"/>
    </source>
</evidence>
<dbReference type="RefSeq" id="WP_090733440.1">
    <property type="nucleotide sequence ID" value="NZ_FOHO01000003.1"/>
</dbReference>
<organism evidence="1 2">
    <name type="scientific">Paracoccus homiensis</name>
    <dbReference type="NCBI Taxonomy" id="364199"/>
    <lineage>
        <taxon>Bacteria</taxon>
        <taxon>Pseudomonadati</taxon>
        <taxon>Pseudomonadota</taxon>
        <taxon>Alphaproteobacteria</taxon>
        <taxon>Rhodobacterales</taxon>
        <taxon>Paracoccaceae</taxon>
        <taxon>Paracoccus</taxon>
    </lineage>
</organism>